<protein>
    <submittedName>
        <fullName evidence="1">Uncharacterized protein</fullName>
    </submittedName>
</protein>
<gene>
    <name evidence="1" type="ORF">LCGC14_0236070</name>
</gene>
<reference evidence="1" key="1">
    <citation type="journal article" date="2015" name="Nature">
        <title>Complex archaea that bridge the gap between prokaryotes and eukaryotes.</title>
        <authorList>
            <person name="Spang A."/>
            <person name="Saw J.H."/>
            <person name="Jorgensen S.L."/>
            <person name="Zaremba-Niedzwiedzka K."/>
            <person name="Martijn J."/>
            <person name="Lind A.E."/>
            <person name="van Eijk R."/>
            <person name="Schleper C."/>
            <person name="Guy L."/>
            <person name="Ettema T.J."/>
        </authorList>
    </citation>
    <scope>NUCLEOTIDE SEQUENCE</scope>
</reference>
<proteinExistence type="predicted"/>
<sequence>MKPLHRQKKENEMTLKEKLRKRLQRLQKRSYEVLHSLHEEDWAGVSTDLSNAKEEIEEAFNCLMHLYNPDE</sequence>
<organism evidence="1">
    <name type="scientific">marine sediment metagenome</name>
    <dbReference type="NCBI Taxonomy" id="412755"/>
    <lineage>
        <taxon>unclassified sequences</taxon>
        <taxon>metagenomes</taxon>
        <taxon>ecological metagenomes</taxon>
    </lineage>
</organism>
<name>A0A0F9WTY2_9ZZZZ</name>
<evidence type="ECO:0000313" key="1">
    <source>
        <dbReference type="EMBL" id="KKN89761.1"/>
    </source>
</evidence>
<accession>A0A0F9WTY2</accession>
<comment type="caution">
    <text evidence="1">The sequence shown here is derived from an EMBL/GenBank/DDBJ whole genome shotgun (WGS) entry which is preliminary data.</text>
</comment>
<dbReference type="EMBL" id="LAZR01000116">
    <property type="protein sequence ID" value="KKN89761.1"/>
    <property type="molecule type" value="Genomic_DNA"/>
</dbReference>
<dbReference type="AlphaFoldDB" id="A0A0F9WTY2"/>